<dbReference type="InterPro" id="IPR039428">
    <property type="entry name" value="NUOK/Mnh_C1-like"/>
</dbReference>
<feature type="transmembrane region" description="Helical" evidence="7">
    <location>
        <begin position="57"/>
        <end position="82"/>
    </location>
</feature>
<dbReference type="InterPro" id="IPR001133">
    <property type="entry name" value="NADH_UbQ_OxRdtase_chain4L/K"/>
</dbReference>
<evidence type="ECO:0000256" key="4">
    <source>
        <dbReference type="ARBA" id="ARBA00022692"/>
    </source>
</evidence>
<evidence type="ECO:0000256" key="2">
    <source>
        <dbReference type="ARBA" id="ARBA00010519"/>
    </source>
</evidence>
<evidence type="ECO:0000256" key="1">
    <source>
        <dbReference type="ARBA" id="ARBA00004141"/>
    </source>
</evidence>
<keyword evidence="3 7" id="KW-0813">Transport</keyword>
<dbReference type="Gene3D" id="1.10.287.3510">
    <property type="match status" value="1"/>
</dbReference>
<keyword evidence="4 7" id="KW-0812">Transmembrane</keyword>
<gene>
    <name evidence="8" type="primary">nad4L</name>
</gene>
<keyword evidence="7" id="KW-0249">Electron transport</keyword>
<keyword evidence="7" id="KW-0999">Mitochondrion inner membrane</keyword>
<evidence type="ECO:0000256" key="5">
    <source>
        <dbReference type="ARBA" id="ARBA00022989"/>
    </source>
</evidence>
<keyword evidence="5 7" id="KW-1133">Transmembrane helix</keyword>
<reference evidence="8" key="2">
    <citation type="submission" date="2014-04" db="EMBL/GenBank/DDBJ databases">
        <authorList>
            <person name="Fu C.-J."/>
            <person name="Sheikh S."/>
            <person name="Miao W."/>
            <person name="Andersson S.G.E."/>
            <person name="Baldauf S.L."/>
        </authorList>
    </citation>
    <scope>NUCLEOTIDE SEQUENCE</scope>
    <source>
        <strain evidence="8">ATCC MYA-3509</strain>
    </source>
</reference>
<dbReference type="GO" id="GO:0005743">
    <property type="term" value="C:mitochondrial inner membrane"/>
    <property type="evidence" value="ECO:0007669"/>
    <property type="project" value="UniProtKB-SubCell"/>
</dbReference>
<organism evidence="8">
    <name type="scientific">Acrasis kona</name>
    <dbReference type="NCBI Taxonomy" id="1008807"/>
    <lineage>
        <taxon>Eukaryota</taxon>
        <taxon>Discoba</taxon>
        <taxon>Heterolobosea</taxon>
        <taxon>Tetramitia</taxon>
        <taxon>Eutetramitia</taxon>
        <taxon>Acrasidae</taxon>
        <taxon>Acrasis</taxon>
    </lineage>
</organism>
<evidence type="ECO:0000256" key="7">
    <source>
        <dbReference type="RuleBase" id="RU004419"/>
    </source>
</evidence>
<comment type="similarity">
    <text evidence="2 7">Belongs to the complex I subunit 4L family.</text>
</comment>
<dbReference type="GO" id="GO:0030964">
    <property type="term" value="C:NADH dehydrogenase complex"/>
    <property type="evidence" value="ECO:0007669"/>
    <property type="project" value="TreeGrafter"/>
</dbReference>
<geneLocation type="mitochondrion" evidence="8"/>
<dbReference type="PANTHER" id="PTHR11434">
    <property type="entry name" value="NADH-UBIQUINONE OXIDOREDUCTASE SUBUNIT ND4L"/>
    <property type="match status" value="1"/>
</dbReference>
<dbReference type="GO" id="GO:0016651">
    <property type="term" value="F:oxidoreductase activity, acting on NAD(P)H"/>
    <property type="evidence" value="ECO:0007669"/>
    <property type="project" value="InterPro"/>
</dbReference>
<dbReference type="RefSeq" id="YP_009117144.1">
    <property type="nucleotide sequence ID" value="NC_026286.1"/>
</dbReference>
<proteinExistence type="inferred from homology"/>
<feature type="transmembrane region" description="Helical" evidence="7">
    <location>
        <begin position="6"/>
        <end position="22"/>
    </location>
</feature>
<keyword evidence="6 7" id="KW-0472">Membrane</keyword>
<name>A0A0B4MZ08_9EUKA</name>
<dbReference type="GO" id="GO:0042773">
    <property type="term" value="P:ATP synthesis coupled electron transport"/>
    <property type="evidence" value="ECO:0007669"/>
    <property type="project" value="UniProtKB-UniRule"/>
</dbReference>
<keyword evidence="7" id="KW-0830">Ubiquinone</keyword>
<dbReference type="EMBL" id="KJ679272">
    <property type="protein sequence ID" value="AID52060.1"/>
    <property type="molecule type" value="Genomic_DNA"/>
</dbReference>
<dbReference type="AlphaFoldDB" id="A0A0B4MZ08"/>
<keyword evidence="7" id="KW-0520">NAD</keyword>
<evidence type="ECO:0000256" key="6">
    <source>
        <dbReference type="ARBA" id="ARBA00023136"/>
    </source>
</evidence>
<keyword evidence="7" id="KW-1278">Translocase</keyword>
<comment type="catalytic activity">
    <reaction evidence="7">
        <text>a ubiquinone + NADH + 5 H(+)(in) = a ubiquinol + NAD(+) + 4 H(+)(out)</text>
        <dbReference type="Rhea" id="RHEA:29091"/>
        <dbReference type="Rhea" id="RHEA-COMP:9565"/>
        <dbReference type="Rhea" id="RHEA-COMP:9566"/>
        <dbReference type="ChEBI" id="CHEBI:15378"/>
        <dbReference type="ChEBI" id="CHEBI:16389"/>
        <dbReference type="ChEBI" id="CHEBI:17976"/>
        <dbReference type="ChEBI" id="CHEBI:57540"/>
        <dbReference type="ChEBI" id="CHEBI:57945"/>
        <dbReference type="EC" id="7.1.1.2"/>
    </reaction>
</comment>
<comment type="subcellular location">
    <subcellularLocation>
        <location evidence="1">Membrane</location>
        <topology evidence="1">Multi-pass membrane protein</topology>
    </subcellularLocation>
    <subcellularLocation>
        <location evidence="7">Mitochondrion inner membrane</location>
        <topology evidence="7">Multi-pass membrane protein</topology>
    </subcellularLocation>
</comment>
<dbReference type="GO" id="GO:0008137">
    <property type="term" value="F:NADH dehydrogenase (ubiquinone) activity"/>
    <property type="evidence" value="ECO:0007669"/>
    <property type="project" value="UniProtKB-EC"/>
</dbReference>
<accession>A0A0B4MZ08</accession>
<keyword evidence="7" id="KW-0679">Respiratory chain</keyword>
<keyword evidence="7 8" id="KW-0496">Mitochondrion</keyword>
<sequence>MLIIIIYTLIIFLLSFCSIIYNRKNIIKILINLELLLLACNLNVLLFSLYLDDILGQILSLLILTISACETALGLSLLICYYKTYQYI</sequence>
<evidence type="ECO:0000313" key="8">
    <source>
        <dbReference type="EMBL" id="AID52060.1"/>
    </source>
</evidence>
<dbReference type="GeneID" id="22974627"/>
<dbReference type="PANTHER" id="PTHR11434:SF16">
    <property type="entry name" value="NADH-UBIQUINONE OXIDOREDUCTASE CHAIN 4L"/>
    <property type="match status" value="1"/>
</dbReference>
<comment type="function">
    <text evidence="7">Core subunit of the mitochondrial membrane respiratory chain NADH dehydrogenase (Complex I) which catalyzes electron transfer from NADH through the respiratory chain, using ubiquinone as an electron acceptor.</text>
</comment>
<protein>
    <recommendedName>
        <fullName evidence="7">NADH-ubiquinone oxidoreductase chain 4L</fullName>
        <ecNumber evidence="7">7.1.1.2</ecNumber>
    </recommendedName>
</protein>
<evidence type="ECO:0000256" key="3">
    <source>
        <dbReference type="ARBA" id="ARBA00022448"/>
    </source>
</evidence>
<dbReference type="Pfam" id="PF00420">
    <property type="entry name" value="Oxidored_q2"/>
    <property type="match status" value="1"/>
</dbReference>
<feature type="transmembrane region" description="Helical" evidence="7">
    <location>
        <begin position="29"/>
        <end position="51"/>
    </location>
</feature>
<dbReference type="EC" id="7.1.1.2" evidence="7"/>
<reference evidence="8" key="1">
    <citation type="journal article" date="2014" name="Genome Biol. Evol.">
        <title>Missing genes, multiple ORFs, and C-to-U type RNA editing in Acrasis kona (Heterolobosea, Excavata) mitochondrial DNA.</title>
        <authorList>
            <person name="Fu C.J."/>
            <person name="Sheikh S."/>
            <person name="Miao W."/>
            <person name="Andersson S.G."/>
            <person name="Baldauf S.L."/>
        </authorList>
    </citation>
    <scope>NUCLEOTIDE SEQUENCE</scope>
    <source>
        <strain evidence="8">ATCC MYA-3509</strain>
    </source>
</reference>